<dbReference type="GO" id="GO:0008784">
    <property type="term" value="F:alanine racemase activity"/>
    <property type="evidence" value="ECO:0007669"/>
    <property type="project" value="UniProtKB-UniRule"/>
</dbReference>
<dbReference type="NCBIfam" id="TIGR00492">
    <property type="entry name" value="alr"/>
    <property type="match status" value="1"/>
</dbReference>
<dbReference type="InterPro" id="IPR029066">
    <property type="entry name" value="PLP-binding_barrel"/>
</dbReference>
<dbReference type="UniPathway" id="UPA00042">
    <property type="reaction ID" value="UER00497"/>
</dbReference>
<dbReference type="Gene3D" id="3.20.20.10">
    <property type="entry name" value="Alanine racemase"/>
    <property type="match status" value="1"/>
</dbReference>
<proteinExistence type="inferred from homology"/>
<evidence type="ECO:0000256" key="3">
    <source>
        <dbReference type="ARBA" id="ARBA00023235"/>
    </source>
</evidence>
<dbReference type="FunFam" id="3.20.20.10:FF:000002">
    <property type="entry name" value="Alanine racemase"/>
    <property type="match status" value="1"/>
</dbReference>
<dbReference type="EC" id="5.1.1.1" evidence="4"/>
<feature type="active site" description="Proton acceptor; specific for L-alanine" evidence="4">
    <location>
        <position position="300"/>
    </location>
</feature>
<protein>
    <recommendedName>
        <fullName evidence="4">Alanine racemase</fullName>
        <ecNumber evidence="4">5.1.1.1</ecNumber>
    </recommendedName>
</protein>
<comment type="cofactor">
    <cofactor evidence="1 4 5">
        <name>pyridoxal 5'-phosphate</name>
        <dbReference type="ChEBI" id="CHEBI:597326"/>
    </cofactor>
</comment>
<dbReference type="GO" id="GO:0030170">
    <property type="term" value="F:pyridoxal phosphate binding"/>
    <property type="evidence" value="ECO:0007669"/>
    <property type="project" value="UniProtKB-UniRule"/>
</dbReference>
<feature type="binding site" evidence="4 6">
    <location>
        <position position="147"/>
    </location>
    <ligand>
        <name>substrate</name>
    </ligand>
</feature>
<comment type="similarity">
    <text evidence="4">Belongs to the alanine racemase family.</text>
</comment>
<dbReference type="GO" id="GO:0009252">
    <property type="term" value="P:peptidoglycan biosynthetic process"/>
    <property type="evidence" value="ECO:0007669"/>
    <property type="project" value="TreeGrafter"/>
</dbReference>
<keyword evidence="9" id="KW-1185">Reference proteome</keyword>
<feature type="active site" description="Proton acceptor; specific for D-alanine" evidence="4">
    <location>
        <position position="41"/>
    </location>
</feature>
<dbReference type="PROSITE" id="PS00395">
    <property type="entry name" value="ALANINE_RACEMASE"/>
    <property type="match status" value="1"/>
</dbReference>
<evidence type="ECO:0000256" key="4">
    <source>
        <dbReference type="HAMAP-Rule" id="MF_01201"/>
    </source>
</evidence>
<feature type="domain" description="Alanine racemase C-terminal" evidence="7">
    <location>
        <begin position="279"/>
        <end position="404"/>
    </location>
</feature>
<dbReference type="InterPro" id="IPR001608">
    <property type="entry name" value="Ala_racemase_N"/>
</dbReference>
<evidence type="ECO:0000313" key="8">
    <source>
        <dbReference type="EMBL" id="SDG17249.1"/>
    </source>
</evidence>
<organism evidence="8 9">
    <name type="scientific">Facklamia miroungae</name>
    <dbReference type="NCBI Taxonomy" id="120956"/>
    <lineage>
        <taxon>Bacteria</taxon>
        <taxon>Bacillati</taxon>
        <taxon>Bacillota</taxon>
        <taxon>Bacilli</taxon>
        <taxon>Lactobacillales</taxon>
        <taxon>Aerococcaceae</taxon>
        <taxon>Facklamia</taxon>
    </lineage>
</organism>
<dbReference type="CDD" id="cd00430">
    <property type="entry name" value="PLPDE_III_AR"/>
    <property type="match status" value="1"/>
</dbReference>
<evidence type="ECO:0000313" key="9">
    <source>
        <dbReference type="Proteomes" id="UP000199708"/>
    </source>
</evidence>
<comment type="pathway">
    <text evidence="4">Amino-acid biosynthesis; D-alanine biosynthesis; D-alanine from L-alanine: step 1/1.</text>
</comment>
<name>A0A1G7S467_9LACT</name>
<gene>
    <name evidence="8" type="ORF">SAMN05421791_103270</name>
</gene>
<dbReference type="SMART" id="SM01005">
    <property type="entry name" value="Ala_racemase_C"/>
    <property type="match status" value="1"/>
</dbReference>
<evidence type="ECO:0000256" key="5">
    <source>
        <dbReference type="PIRSR" id="PIRSR600821-50"/>
    </source>
</evidence>
<dbReference type="GO" id="GO:0005829">
    <property type="term" value="C:cytosol"/>
    <property type="evidence" value="ECO:0007669"/>
    <property type="project" value="TreeGrafter"/>
</dbReference>
<comment type="catalytic activity">
    <reaction evidence="4">
        <text>L-alanine = D-alanine</text>
        <dbReference type="Rhea" id="RHEA:20249"/>
        <dbReference type="ChEBI" id="CHEBI:57416"/>
        <dbReference type="ChEBI" id="CHEBI:57972"/>
        <dbReference type="EC" id="5.1.1.1"/>
    </reaction>
</comment>
<feature type="binding site" evidence="4 6">
    <location>
        <position position="347"/>
    </location>
    <ligand>
        <name>substrate</name>
    </ligand>
</feature>
<dbReference type="InterPro" id="IPR000821">
    <property type="entry name" value="Ala_racemase"/>
</dbReference>
<dbReference type="AlphaFoldDB" id="A0A1G7S467"/>
<dbReference type="EMBL" id="FNCK01000003">
    <property type="protein sequence ID" value="SDG17249.1"/>
    <property type="molecule type" value="Genomic_DNA"/>
</dbReference>
<keyword evidence="2 4" id="KW-0663">Pyridoxal phosphate</keyword>
<dbReference type="PRINTS" id="PR00992">
    <property type="entry name" value="ALARACEMASE"/>
</dbReference>
<feature type="modified residue" description="N6-(pyridoxal phosphate)lysine" evidence="4 5">
    <location>
        <position position="41"/>
    </location>
</feature>
<dbReference type="InterPro" id="IPR011079">
    <property type="entry name" value="Ala_racemase_C"/>
</dbReference>
<dbReference type="PANTHER" id="PTHR30511">
    <property type="entry name" value="ALANINE RACEMASE"/>
    <property type="match status" value="1"/>
</dbReference>
<comment type="function">
    <text evidence="4">Catalyzes the interconversion of L-alanine and D-alanine. May also act on other amino acids.</text>
</comment>
<dbReference type="SUPFAM" id="SSF50621">
    <property type="entry name" value="Alanine racemase C-terminal domain-like"/>
    <property type="match status" value="1"/>
</dbReference>
<dbReference type="SUPFAM" id="SSF51419">
    <property type="entry name" value="PLP-binding barrel"/>
    <property type="match status" value="1"/>
</dbReference>
<dbReference type="STRING" id="120956.SAMN05421791_103270"/>
<dbReference type="Pfam" id="PF00842">
    <property type="entry name" value="Ala_racemase_C"/>
    <property type="match status" value="1"/>
</dbReference>
<dbReference type="PANTHER" id="PTHR30511:SF0">
    <property type="entry name" value="ALANINE RACEMASE, CATABOLIC-RELATED"/>
    <property type="match status" value="1"/>
</dbReference>
<reference evidence="8 9" key="1">
    <citation type="submission" date="2016-10" db="EMBL/GenBank/DDBJ databases">
        <authorList>
            <person name="de Groot N.N."/>
        </authorList>
    </citation>
    <scope>NUCLEOTIDE SEQUENCE [LARGE SCALE GENOMIC DNA]</scope>
    <source>
        <strain evidence="8 9">ATCC BAA-466</strain>
    </source>
</reference>
<dbReference type="GO" id="GO:0030632">
    <property type="term" value="P:D-alanine biosynthetic process"/>
    <property type="evidence" value="ECO:0007669"/>
    <property type="project" value="UniProtKB-UniRule"/>
</dbReference>
<keyword evidence="3 4" id="KW-0413">Isomerase</keyword>
<evidence type="ECO:0000259" key="7">
    <source>
        <dbReference type="SMART" id="SM01005"/>
    </source>
</evidence>
<evidence type="ECO:0000256" key="1">
    <source>
        <dbReference type="ARBA" id="ARBA00001933"/>
    </source>
</evidence>
<dbReference type="OrthoDB" id="9813814at2"/>
<dbReference type="Pfam" id="PF01168">
    <property type="entry name" value="Ala_racemase_N"/>
    <property type="match status" value="1"/>
</dbReference>
<sequence>MYRASEHRPTQAVVNLENIKHNIQLYQTKKASHQQIYAVVKANAYGHGAIPVAKTAIEAGVTGLCVATVDEAIQLRKAGISNIPILVMGLTLPYGIAEILYYDLTVTVSDLSFFMLALEQLKKNQQETLLKDRQLKVHLKLDTGMSRVGLRTKEEVIAFVDGIQAFPWVDWQGVFTHFSTAGGGPISYIDFQWNRWQELVDLIPASVTLRHFDNSAMGLYKAIGGQSDIIRLGISLYGLNSRDTVPNDLVSDQQLADYHFSPSEVRNTESQLDLKLKPAFQLITELSYVKKVEKGTCISYGASYVSQEDEWIGTIPIGYADGWLRAYSQIPVLVEGHACPVLGVINMDQLMIRLPKQFPLGTEVTLIGQDGKYYNHPSLLARIAGTISYEMLTCISERVPRIYI</sequence>
<dbReference type="Proteomes" id="UP000199708">
    <property type="component" value="Unassembled WGS sequence"/>
</dbReference>
<dbReference type="Gene3D" id="2.40.37.10">
    <property type="entry name" value="Lyase, Ornithine Decarboxylase, Chain A, domain 1"/>
    <property type="match status" value="1"/>
</dbReference>
<evidence type="ECO:0000256" key="2">
    <source>
        <dbReference type="ARBA" id="ARBA00022898"/>
    </source>
</evidence>
<dbReference type="RefSeq" id="WP_090289674.1">
    <property type="nucleotide sequence ID" value="NZ_FNCK01000003.1"/>
</dbReference>
<evidence type="ECO:0000256" key="6">
    <source>
        <dbReference type="PIRSR" id="PIRSR600821-52"/>
    </source>
</evidence>
<dbReference type="HAMAP" id="MF_01201">
    <property type="entry name" value="Ala_racemase"/>
    <property type="match status" value="1"/>
</dbReference>
<accession>A0A1G7S467</accession>
<dbReference type="InterPro" id="IPR020622">
    <property type="entry name" value="Ala_racemase_pyridoxalP-BS"/>
</dbReference>
<dbReference type="InterPro" id="IPR009006">
    <property type="entry name" value="Ala_racemase/Decarboxylase_C"/>
</dbReference>